<dbReference type="SUPFAM" id="SSF51905">
    <property type="entry name" value="FAD/NAD(P)-binding domain"/>
    <property type="match status" value="1"/>
</dbReference>
<dbReference type="InterPro" id="IPR036188">
    <property type="entry name" value="FAD/NAD-bd_sf"/>
</dbReference>
<comment type="similarity">
    <text evidence="1">Belongs to the carotenoid/retinoid oxidoreductase family. CrtN subfamily.</text>
</comment>
<evidence type="ECO:0000313" key="4">
    <source>
        <dbReference type="Proteomes" id="UP000272464"/>
    </source>
</evidence>
<evidence type="ECO:0000256" key="1">
    <source>
        <dbReference type="ARBA" id="ARBA00038322"/>
    </source>
</evidence>
<name>A0A3S1CYD0_9BACL</name>
<reference evidence="3 4" key="1">
    <citation type="submission" date="2018-12" db="EMBL/GenBank/DDBJ databases">
        <authorList>
            <person name="Sun L."/>
            <person name="Chen Z."/>
        </authorList>
    </citation>
    <scope>NUCLEOTIDE SEQUENCE [LARGE SCALE GENOMIC DNA]</scope>
    <source>
        <strain evidence="3 4">3-5-3</strain>
    </source>
</reference>
<dbReference type="InterPro" id="IPR002937">
    <property type="entry name" value="Amino_oxidase"/>
</dbReference>
<dbReference type="Gene3D" id="3.50.50.60">
    <property type="entry name" value="FAD/NAD(P)-binding domain"/>
    <property type="match status" value="1"/>
</dbReference>
<dbReference type="PANTHER" id="PTHR43734">
    <property type="entry name" value="PHYTOENE DESATURASE"/>
    <property type="match status" value="1"/>
</dbReference>
<comment type="caution">
    <text evidence="3">The sequence shown here is derived from an EMBL/GenBank/DDBJ whole genome shotgun (WGS) entry which is preliminary data.</text>
</comment>
<evidence type="ECO:0000313" key="3">
    <source>
        <dbReference type="EMBL" id="RUT30523.1"/>
    </source>
</evidence>
<feature type="domain" description="Amine oxidase" evidence="2">
    <location>
        <begin position="15"/>
        <end position="255"/>
    </location>
</feature>
<dbReference type="EMBL" id="RZNX01000004">
    <property type="protein sequence ID" value="RUT30523.1"/>
    <property type="molecule type" value="Genomic_DNA"/>
</dbReference>
<protein>
    <submittedName>
        <fullName evidence="3">NAD(P)/FAD-dependent oxidoreductase</fullName>
    </submittedName>
</protein>
<dbReference type="Proteomes" id="UP000272464">
    <property type="component" value="Unassembled WGS sequence"/>
</dbReference>
<sequence length="435" mass="47467">MMMNKYDTAVIGGGLAGFIAAIHLAKGGHAVALIEKSGRWGGRAITNKKNQVYLNLGGHALYQAGQAYTILKELGVDLKGGKPASHIHAIWNNQSLPLLAGPASLLSSRLLSWSNKVNLMQLMMKIKQFNPNRIESGSLRAWAESEIKDPMVRHIFYALCRTSTYTHAPDHQLAGPALAQVQRSLQGVLYLNHGWQTVIDQLKVKADQAGVRLVSGKSVTEIVHEQGKVRRVVMEGGDSVEASHVISTASPAELFKLVQGAEQTELKRWKEAARPSLAACLDVGLKSLPVPSREFAIGLDQPLFFSHHTAHATLSEDGTRVVHIVKYSGQEESHPQDDEKQLTSAMSLIQPGWEQEVVTQRFLPRITVTHNYLHVGQPGSFAGPSVPEIQGLFIAGDWVSQGEMLADASAASAVRAAQAILRQSQLEQMNMSIRR</sequence>
<dbReference type="OrthoDB" id="269318at2"/>
<dbReference type="Gene3D" id="3.90.660.50">
    <property type="match status" value="1"/>
</dbReference>
<organism evidence="3 4">
    <name type="scientific">Paenibacillus zeisoli</name>
    <dbReference type="NCBI Taxonomy" id="2496267"/>
    <lineage>
        <taxon>Bacteria</taxon>
        <taxon>Bacillati</taxon>
        <taxon>Bacillota</taxon>
        <taxon>Bacilli</taxon>
        <taxon>Bacillales</taxon>
        <taxon>Paenibacillaceae</taxon>
        <taxon>Paenibacillus</taxon>
    </lineage>
</organism>
<gene>
    <name evidence="3" type="ORF">EJP77_11860</name>
</gene>
<dbReference type="AlphaFoldDB" id="A0A3S1CYD0"/>
<dbReference type="GO" id="GO:0016491">
    <property type="term" value="F:oxidoreductase activity"/>
    <property type="evidence" value="ECO:0007669"/>
    <property type="project" value="InterPro"/>
</dbReference>
<dbReference type="Pfam" id="PF01593">
    <property type="entry name" value="Amino_oxidase"/>
    <property type="match status" value="1"/>
</dbReference>
<dbReference type="PANTHER" id="PTHR43734:SF1">
    <property type="entry name" value="PHYTOENE DESATURASE"/>
    <property type="match status" value="1"/>
</dbReference>
<accession>A0A3S1CYD0</accession>
<keyword evidence="4" id="KW-1185">Reference proteome</keyword>
<proteinExistence type="inferred from homology"/>
<evidence type="ECO:0000259" key="2">
    <source>
        <dbReference type="Pfam" id="PF01593"/>
    </source>
</evidence>